<evidence type="ECO:0000313" key="9">
    <source>
        <dbReference type="Proteomes" id="UP000276133"/>
    </source>
</evidence>
<evidence type="ECO:0000256" key="3">
    <source>
        <dbReference type="ARBA" id="ARBA00022980"/>
    </source>
</evidence>
<dbReference type="InterPro" id="IPR023574">
    <property type="entry name" value="Ribosomal_uL4_dom_sf"/>
</dbReference>
<name>A0A3M7T5T4_BRAPC</name>
<dbReference type="GO" id="GO:0003735">
    <property type="term" value="F:structural constituent of ribosome"/>
    <property type="evidence" value="ECO:0007669"/>
    <property type="project" value="InterPro"/>
</dbReference>
<accession>A0A3M7T5T4</accession>
<dbReference type="InterPro" id="IPR002136">
    <property type="entry name" value="Ribosomal_uL4"/>
</dbReference>
<keyword evidence="3" id="KW-0689">Ribosomal protein</keyword>
<dbReference type="Proteomes" id="UP000276133">
    <property type="component" value="Unassembled WGS sequence"/>
</dbReference>
<keyword evidence="4" id="KW-0496">Mitochondrion</keyword>
<keyword evidence="9" id="KW-1185">Reference proteome</keyword>
<reference evidence="8 9" key="1">
    <citation type="journal article" date="2018" name="Sci. Rep.">
        <title>Genomic signatures of local adaptation to the degree of environmental predictability in rotifers.</title>
        <authorList>
            <person name="Franch-Gras L."/>
            <person name="Hahn C."/>
            <person name="Garcia-Roger E.M."/>
            <person name="Carmona M.J."/>
            <person name="Serra M."/>
            <person name="Gomez A."/>
        </authorList>
    </citation>
    <scope>NUCLEOTIDE SEQUENCE [LARGE SCALE GENOMIC DNA]</scope>
    <source>
        <strain evidence="8">HYR1</strain>
    </source>
</reference>
<dbReference type="EMBL" id="REGN01000224">
    <property type="protein sequence ID" value="RNA43414.1"/>
    <property type="molecule type" value="Genomic_DNA"/>
</dbReference>
<dbReference type="InterPro" id="IPR013005">
    <property type="entry name" value="Ribosomal_uL4-like"/>
</dbReference>
<comment type="similarity">
    <text evidence="2">Belongs to the universal ribosomal protein uL4 family.</text>
</comment>
<dbReference type="AlphaFoldDB" id="A0A3M7T5T4"/>
<dbReference type="STRING" id="10195.A0A3M7T5T4"/>
<dbReference type="Gene3D" id="3.40.1370.10">
    <property type="match status" value="1"/>
</dbReference>
<dbReference type="GO" id="GO:0005743">
    <property type="term" value="C:mitochondrial inner membrane"/>
    <property type="evidence" value="ECO:0007669"/>
    <property type="project" value="UniProtKB-ARBA"/>
</dbReference>
<evidence type="ECO:0000313" key="8">
    <source>
        <dbReference type="EMBL" id="RNA43414.1"/>
    </source>
</evidence>
<dbReference type="PANTHER" id="PTHR10746">
    <property type="entry name" value="50S RIBOSOMAL PROTEIN L4"/>
    <property type="match status" value="1"/>
</dbReference>
<proteinExistence type="inferred from homology"/>
<evidence type="ECO:0000256" key="1">
    <source>
        <dbReference type="ARBA" id="ARBA00004173"/>
    </source>
</evidence>
<sequence length="252" mass="29127">MASTLPLITSRNLWKLSPLQKPVQSWVETLAQVEDKKVGLVDLHPKIFAVSPRLDILAKNVYWQHQYKKIDYRWVPTRAEMPGRNKKPWQQKGLGKARHGSRLSPQWMHGGVAHGPRGPKSYFFMEGFYQRIAGLTTALTVKFHQNDLHIVDSLDIPTENFQYMEQLINERFWGPSVLFVDDTDMMPFNITAACSKIKGLTLMPTYGLNVYSMLKHNTLVLTTKSLDKLEENLLYYLHHSQFRNSPFIKKVA</sequence>
<dbReference type="Pfam" id="PF00573">
    <property type="entry name" value="Ribosomal_L4"/>
    <property type="match status" value="1"/>
</dbReference>
<comment type="subcellular location">
    <subcellularLocation>
        <location evidence="1">Mitochondrion</location>
    </subcellularLocation>
</comment>
<dbReference type="GO" id="GO:0006412">
    <property type="term" value="P:translation"/>
    <property type="evidence" value="ECO:0007669"/>
    <property type="project" value="InterPro"/>
</dbReference>
<dbReference type="PANTHER" id="PTHR10746:SF6">
    <property type="entry name" value="LARGE RIBOSOMAL SUBUNIT PROTEIN UL4M"/>
    <property type="match status" value="1"/>
</dbReference>
<evidence type="ECO:0000256" key="5">
    <source>
        <dbReference type="ARBA" id="ARBA00023274"/>
    </source>
</evidence>
<protein>
    <recommendedName>
        <fullName evidence="6">Large ribosomal subunit protein uL4m</fullName>
    </recommendedName>
    <alternativeName>
        <fullName evidence="7">39S ribosomal protein L4, mitochondrial</fullName>
    </alternativeName>
</protein>
<dbReference type="FunFam" id="3.40.1370.10:FF:000005">
    <property type="entry name" value="39S ribosomal protein L4, mitochondrial"/>
    <property type="match status" value="1"/>
</dbReference>
<gene>
    <name evidence="8" type="ORF">BpHYR1_039709</name>
</gene>
<evidence type="ECO:0000256" key="6">
    <source>
        <dbReference type="ARBA" id="ARBA00040565"/>
    </source>
</evidence>
<evidence type="ECO:0000256" key="2">
    <source>
        <dbReference type="ARBA" id="ARBA00010528"/>
    </source>
</evidence>
<dbReference type="OrthoDB" id="275876at2759"/>
<evidence type="ECO:0000256" key="7">
    <source>
        <dbReference type="ARBA" id="ARBA00082711"/>
    </source>
</evidence>
<comment type="caution">
    <text evidence="8">The sequence shown here is derived from an EMBL/GenBank/DDBJ whole genome shotgun (WGS) entry which is preliminary data.</text>
</comment>
<keyword evidence="5" id="KW-0687">Ribonucleoprotein</keyword>
<dbReference type="GO" id="GO:0005840">
    <property type="term" value="C:ribosome"/>
    <property type="evidence" value="ECO:0007669"/>
    <property type="project" value="UniProtKB-KW"/>
</dbReference>
<dbReference type="SUPFAM" id="SSF52166">
    <property type="entry name" value="Ribosomal protein L4"/>
    <property type="match status" value="1"/>
</dbReference>
<evidence type="ECO:0000256" key="4">
    <source>
        <dbReference type="ARBA" id="ARBA00023128"/>
    </source>
</evidence>
<organism evidence="8 9">
    <name type="scientific">Brachionus plicatilis</name>
    <name type="common">Marine rotifer</name>
    <name type="synonym">Brachionus muelleri</name>
    <dbReference type="NCBI Taxonomy" id="10195"/>
    <lineage>
        <taxon>Eukaryota</taxon>
        <taxon>Metazoa</taxon>
        <taxon>Spiralia</taxon>
        <taxon>Gnathifera</taxon>
        <taxon>Rotifera</taxon>
        <taxon>Eurotatoria</taxon>
        <taxon>Monogononta</taxon>
        <taxon>Pseudotrocha</taxon>
        <taxon>Ploima</taxon>
        <taxon>Brachionidae</taxon>
        <taxon>Brachionus</taxon>
    </lineage>
</organism>
<dbReference type="GO" id="GO:1990904">
    <property type="term" value="C:ribonucleoprotein complex"/>
    <property type="evidence" value="ECO:0007669"/>
    <property type="project" value="UniProtKB-KW"/>
</dbReference>